<dbReference type="Gene3D" id="2.60.120.330">
    <property type="entry name" value="B-lactam Antibiotic, Isopenicillin N Synthase, Chain"/>
    <property type="match status" value="1"/>
</dbReference>
<dbReference type="Proteomes" id="UP001492380">
    <property type="component" value="Unassembled WGS sequence"/>
</dbReference>
<dbReference type="PANTHER" id="PTHR47990">
    <property type="entry name" value="2-OXOGLUTARATE (2OG) AND FE(II)-DEPENDENT OXYGENASE SUPERFAMILY PROTEIN-RELATED"/>
    <property type="match status" value="1"/>
</dbReference>
<proteinExistence type="inferred from homology"/>
<dbReference type="PROSITE" id="PS51471">
    <property type="entry name" value="FE2OG_OXY"/>
    <property type="match status" value="1"/>
</dbReference>
<organism evidence="5 6">
    <name type="scientific">Phyllosticta capitalensis</name>
    <dbReference type="NCBI Taxonomy" id="121624"/>
    <lineage>
        <taxon>Eukaryota</taxon>
        <taxon>Fungi</taxon>
        <taxon>Dikarya</taxon>
        <taxon>Ascomycota</taxon>
        <taxon>Pezizomycotina</taxon>
        <taxon>Dothideomycetes</taxon>
        <taxon>Dothideomycetes incertae sedis</taxon>
        <taxon>Botryosphaeriales</taxon>
        <taxon>Phyllostictaceae</taxon>
        <taxon>Phyllosticta</taxon>
    </lineage>
</organism>
<dbReference type="PRINTS" id="PR00682">
    <property type="entry name" value="IPNSYNTHASE"/>
</dbReference>
<dbReference type="SUPFAM" id="SSF51197">
    <property type="entry name" value="Clavaminate synthase-like"/>
    <property type="match status" value="1"/>
</dbReference>
<evidence type="ECO:0000313" key="5">
    <source>
        <dbReference type="EMBL" id="KAK8243418.1"/>
    </source>
</evidence>
<comment type="similarity">
    <text evidence="1 2">Belongs to the iron/ascorbate-dependent oxidoreductase family.</text>
</comment>
<accession>A0ABR1YYI9</accession>
<dbReference type="InterPro" id="IPR027443">
    <property type="entry name" value="IPNS-like_sf"/>
</dbReference>
<evidence type="ECO:0000256" key="1">
    <source>
        <dbReference type="ARBA" id="ARBA00008056"/>
    </source>
</evidence>
<evidence type="ECO:0000256" key="3">
    <source>
        <dbReference type="SAM" id="MobiDB-lite"/>
    </source>
</evidence>
<keyword evidence="5" id="KW-0223">Dioxygenase</keyword>
<dbReference type="Pfam" id="PF14226">
    <property type="entry name" value="DIOX_N"/>
    <property type="match status" value="1"/>
</dbReference>
<keyword evidence="2" id="KW-0408">Iron</keyword>
<evidence type="ECO:0000313" key="6">
    <source>
        <dbReference type="Proteomes" id="UP001492380"/>
    </source>
</evidence>
<comment type="caution">
    <text evidence="5">The sequence shown here is derived from an EMBL/GenBank/DDBJ whole genome shotgun (WGS) entry which is preliminary data.</text>
</comment>
<sequence length="397" mass="42043">MSNLADALGAKAAQKPLSSSSSSSPPASTARNTAAAAGVDSPVPVVDFAAFAAAGEGAGSNDEEAKKRAARQIDDALRTVGFVYLRNHGVDAGKVKEMFEWSHRFFSLPTSTKQLAPHPPGGSHHRGYSAPGVEKVTQHTYGADTLAALRAAAPDVKESFECGNAANAAQPNIWPPEDVLPGFREGCMRFFDQGAGLVHRVLRALGLALAGGSKDDDDDDDDDAGVDALSNAHAASAFQLRLLHYPSIPTRLLRSQAAARIGAHSDFGSLTLLFQDSVGGLEIESPHGTGTFRAAPPVDGAVLVNVGDLLERWSNGRWRSTVHRVGMPAGVGEGEDKGKGEEEEMCPPRYSIPFFAAPDPQTLIEALPGCWDEAENPKKYPPVTAEEYVTMRMSALY</sequence>
<dbReference type="GO" id="GO:0051213">
    <property type="term" value="F:dioxygenase activity"/>
    <property type="evidence" value="ECO:0007669"/>
    <property type="project" value="UniProtKB-KW"/>
</dbReference>
<evidence type="ECO:0000256" key="2">
    <source>
        <dbReference type="RuleBase" id="RU003682"/>
    </source>
</evidence>
<keyword evidence="2" id="KW-0560">Oxidoreductase</keyword>
<dbReference type="EMBL" id="JBBWRZ010000002">
    <property type="protein sequence ID" value="KAK8243418.1"/>
    <property type="molecule type" value="Genomic_DNA"/>
</dbReference>
<dbReference type="InterPro" id="IPR050231">
    <property type="entry name" value="Iron_ascorbate_oxido_reductase"/>
</dbReference>
<gene>
    <name evidence="5" type="ORF">HDK90DRAFT_501254</name>
</gene>
<feature type="domain" description="Fe2OG dioxygenase" evidence="4">
    <location>
        <begin position="236"/>
        <end position="358"/>
    </location>
</feature>
<reference evidence="5 6" key="1">
    <citation type="submission" date="2024-04" db="EMBL/GenBank/DDBJ databases">
        <title>Phyllosticta paracitricarpa is synonymous to the EU quarantine fungus P. citricarpa based on phylogenomic analyses.</title>
        <authorList>
            <consortium name="Lawrence Berkeley National Laboratory"/>
            <person name="Van Ingen-Buijs V.A."/>
            <person name="Van Westerhoven A.C."/>
            <person name="Haridas S."/>
            <person name="Skiadas P."/>
            <person name="Martin F."/>
            <person name="Groenewald J.Z."/>
            <person name="Crous P.W."/>
            <person name="Seidl M.F."/>
        </authorList>
    </citation>
    <scope>NUCLEOTIDE SEQUENCE [LARGE SCALE GENOMIC DNA]</scope>
    <source>
        <strain evidence="5 6">CBS 123374</strain>
    </source>
</reference>
<dbReference type="InterPro" id="IPR026992">
    <property type="entry name" value="DIOX_N"/>
</dbReference>
<dbReference type="InterPro" id="IPR044861">
    <property type="entry name" value="IPNS-like_FE2OG_OXY"/>
</dbReference>
<protein>
    <submittedName>
        <fullName evidence="5">Thymine dioxygenase</fullName>
    </submittedName>
</protein>
<feature type="compositionally biased region" description="Low complexity" evidence="3">
    <location>
        <begin position="10"/>
        <end position="37"/>
    </location>
</feature>
<evidence type="ECO:0000259" key="4">
    <source>
        <dbReference type="PROSITE" id="PS51471"/>
    </source>
</evidence>
<keyword evidence="2" id="KW-0479">Metal-binding</keyword>
<dbReference type="InterPro" id="IPR005123">
    <property type="entry name" value="Oxoglu/Fe-dep_dioxygenase_dom"/>
</dbReference>
<name>A0ABR1YYI9_9PEZI</name>
<dbReference type="Pfam" id="PF03171">
    <property type="entry name" value="2OG-FeII_Oxy"/>
    <property type="match status" value="1"/>
</dbReference>
<keyword evidence="6" id="KW-1185">Reference proteome</keyword>
<feature type="region of interest" description="Disordered" evidence="3">
    <location>
        <begin position="1"/>
        <end position="37"/>
    </location>
</feature>